<evidence type="ECO:0000313" key="3">
    <source>
        <dbReference type="Proteomes" id="UP001148838"/>
    </source>
</evidence>
<dbReference type="EMBL" id="JAJSOF020000015">
    <property type="protein sequence ID" value="KAJ4441264.1"/>
    <property type="molecule type" value="Genomic_DNA"/>
</dbReference>
<evidence type="ECO:0000256" key="1">
    <source>
        <dbReference type="SAM" id="MobiDB-lite"/>
    </source>
</evidence>
<reference evidence="2 3" key="1">
    <citation type="journal article" date="2022" name="Allergy">
        <title>Genome assembly and annotation of Periplaneta americana reveal a comprehensive cockroach allergen profile.</title>
        <authorList>
            <person name="Wang L."/>
            <person name="Xiong Q."/>
            <person name="Saelim N."/>
            <person name="Wang L."/>
            <person name="Nong W."/>
            <person name="Wan A.T."/>
            <person name="Shi M."/>
            <person name="Liu X."/>
            <person name="Cao Q."/>
            <person name="Hui J.H.L."/>
            <person name="Sookrung N."/>
            <person name="Leung T.F."/>
            <person name="Tungtrongchitr A."/>
            <person name="Tsui S.K.W."/>
        </authorList>
    </citation>
    <scope>NUCLEOTIDE SEQUENCE [LARGE SCALE GENOMIC DNA]</scope>
    <source>
        <strain evidence="2">PWHHKU_190912</strain>
    </source>
</reference>
<accession>A0ABQ8T449</accession>
<dbReference type="Proteomes" id="UP001148838">
    <property type="component" value="Unassembled WGS sequence"/>
</dbReference>
<keyword evidence="3" id="KW-1185">Reference proteome</keyword>
<name>A0ABQ8T449_PERAM</name>
<evidence type="ECO:0008006" key="4">
    <source>
        <dbReference type="Google" id="ProtNLM"/>
    </source>
</evidence>
<gene>
    <name evidence="2" type="ORF">ANN_11118</name>
</gene>
<feature type="non-terminal residue" evidence="2">
    <location>
        <position position="1"/>
    </location>
</feature>
<protein>
    <recommendedName>
        <fullName evidence="4">Reverse transcriptase domain-containing protein</fullName>
    </recommendedName>
</protein>
<feature type="region of interest" description="Disordered" evidence="1">
    <location>
        <begin position="109"/>
        <end position="168"/>
    </location>
</feature>
<evidence type="ECO:0000313" key="2">
    <source>
        <dbReference type="EMBL" id="KAJ4441264.1"/>
    </source>
</evidence>
<proteinExistence type="predicted"/>
<sequence length="329" mass="35792">IMEKKWEYKGTVYQLFIDFKKAYDSVKRQVLYDILIEFGIPKKLVRLIKMCLSETYSRVRIVLEFGATSIGVGSLIGTGYGIYKIITGEKRIGPQGPYPKEILFKDRHRRPKLREEDLNTPSEEEIKVTDYSKYLPRQPEEGQEPGQSSQGGQLAGEETPPPIFIPHSRRNTGHFVVVEGGELKRVYSEELAPEIPEDQGQDAKKGDDEPTFNNVLVIVSRLAALGAVSYAAAPAHYAAAYAIPALHAGVPLDTPEVAAAKTTHFAIVAAPAHYAAAYAIPALHAGVPLDTPEVAAAKTTHFAIVAAPAHYAAAYAIPALHAGVPLDTP</sequence>
<comment type="caution">
    <text evidence="2">The sequence shown here is derived from an EMBL/GenBank/DDBJ whole genome shotgun (WGS) entry which is preliminary data.</text>
</comment>
<organism evidence="2 3">
    <name type="scientific">Periplaneta americana</name>
    <name type="common">American cockroach</name>
    <name type="synonym">Blatta americana</name>
    <dbReference type="NCBI Taxonomy" id="6978"/>
    <lineage>
        <taxon>Eukaryota</taxon>
        <taxon>Metazoa</taxon>
        <taxon>Ecdysozoa</taxon>
        <taxon>Arthropoda</taxon>
        <taxon>Hexapoda</taxon>
        <taxon>Insecta</taxon>
        <taxon>Pterygota</taxon>
        <taxon>Neoptera</taxon>
        <taxon>Polyneoptera</taxon>
        <taxon>Dictyoptera</taxon>
        <taxon>Blattodea</taxon>
        <taxon>Blattoidea</taxon>
        <taxon>Blattidae</taxon>
        <taxon>Blattinae</taxon>
        <taxon>Periplaneta</taxon>
    </lineage>
</organism>